<keyword evidence="5" id="KW-0408">Iron</keyword>
<evidence type="ECO:0000256" key="4">
    <source>
        <dbReference type="ARBA" id="ARBA00022723"/>
    </source>
</evidence>
<evidence type="ECO:0000259" key="8">
    <source>
        <dbReference type="Pfam" id="PF13186"/>
    </source>
</evidence>
<dbReference type="GO" id="GO:0046872">
    <property type="term" value="F:metal ion binding"/>
    <property type="evidence" value="ECO:0007669"/>
    <property type="project" value="UniProtKB-KW"/>
</dbReference>
<dbReference type="InterPro" id="IPR050377">
    <property type="entry name" value="Radical_SAM_PqqE_MftC-like"/>
</dbReference>
<evidence type="ECO:0000256" key="1">
    <source>
        <dbReference type="ARBA" id="ARBA00001966"/>
    </source>
</evidence>
<dbReference type="GO" id="GO:0051536">
    <property type="term" value="F:iron-sulfur cluster binding"/>
    <property type="evidence" value="ECO:0007669"/>
    <property type="project" value="UniProtKB-KW"/>
</dbReference>
<dbReference type="InterPro" id="IPR007197">
    <property type="entry name" value="rSAM"/>
</dbReference>
<dbReference type="AlphaFoldDB" id="S9NS55"/>
<dbReference type="Proteomes" id="UP000011682">
    <property type="component" value="Unassembled WGS sequence"/>
</dbReference>
<dbReference type="Pfam" id="PF13186">
    <property type="entry name" value="SPASM"/>
    <property type="match status" value="1"/>
</dbReference>
<protein>
    <recommendedName>
        <fullName evidence="11">Radical SAM domain protein</fullName>
    </recommendedName>
</protein>
<dbReference type="Pfam" id="PF04055">
    <property type="entry name" value="Radical_SAM"/>
    <property type="match status" value="1"/>
</dbReference>
<organism evidence="9 10">
    <name type="scientific">Cystobacter fuscus (strain ATCC 25194 / DSM 2262 / NBRC 100088 / M29)</name>
    <dbReference type="NCBI Taxonomy" id="1242864"/>
    <lineage>
        <taxon>Bacteria</taxon>
        <taxon>Pseudomonadati</taxon>
        <taxon>Myxococcota</taxon>
        <taxon>Myxococcia</taxon>
        <taxon>Myxococcales</taxon>
        <taxon>Cystobacterineae</taxon>
        <taxon>Archangiaceae</taxon>
        <taxon>Cystobacter</taxon>
    </lineage>
</organism>
<dbReference type="CDD" id="cd21109">
    <property type="entry name" value="SPASM"/>
    <property type="match status" value="1"/>
</dbReference>
<evidence type="ECO:0000256" key="5">
    <source>
        <dbReference type="ARBA" id="ARBA00023004"/>
    </source>
</evidence>
<evidence type="ECO:0000313" key="10">
    <source>
        <dbReference type="Proteomes" id="UP000011682"/>
    </source>
</evidence>
<dbReference type="EMBL" id="ANAH02000075">
    <property type="protein sequence ID" value="EPX54955.1"/>
    <property type="molecule type" value="Genomic_DNA"/>
</dbReference>
<evidence type="ECO:0000259" key="7">
    <source>
        <dbReference type="Pfam" id="PF04055"/>
    </source>
</evidence>
<evidence type="ECO:0000256" key="3">
    <source>
        <dbReference type="ARBA" id="ARBA00022691"/>
    </source>
</evidence>
<dbReference type="PANTHER" id="PTHR11228">
    <property type="entry name" value="RADICAL SAM DOMAIN PROTEIN"/>
    <property type="match status" value="1"/>
</dbReference>
<evidence type="ECO:0008006" key="11">
    <source>
        <dbReference type="Google" id="ProtNLM"/>
    </source>
</evidence>
<dbReference type="InterPro" id="IPR023885">
    <property type="entry name" value="4Fe4S-binding_SPASM_dom"/>
</dbReference>
<feature type="domain" description="Radical SAM core" evidence="7">
    <location>
        <begin position="51"/>
        <end position="209"/>
    </location>
</feature>
<dbReference type="SFLD" id="SFLDS00029">
    <property type="entry name" value="Radical_SAM"/>
    <property type="match status" value="1"/>
</dbReference>
<dbReference type="SFLD" id="SFLDG01387">
    <property type="entry name" value="BtrN-like_SPASM_domain_contain"/>
    <property type="match status" value="1"/>
</dbReference>
<dbReference type="SUPFAM" id="SSF102114">
    <property type="entry name" value="Radical SAM enzymes"/>
    <property type="match status" value="1"/>
</dbReference>
<dbReference type="InterPro" id="IPR013785">
    <property type="entry name" value="Aldolase_TIM"/>
</dbReference>
<dbReference type="GO" id="GO:0003824">
    <property type="term" value="F:catalytic activity"/>
    <property type="evidence" value="ECO:0007669"/>
    <property type="project" value="InterPro"/>
</dbReference>
<dbReference type="Gene3D" id="3.20.20.70">
    <property type="entry name" value="Aldolase class I"/>
    <property type="match status" value="1"/>
</dbReference>
<evidence type="ECO:0000313" key="9">
    <source>
        <dbReference type="EMBL" id="EPX54955.1"/>
    </source>
</evidence>
<feature type="domain" description="4Fe4S-binding SPASM" evidence="8">
    <location>
        <begin position="281"/>
        <end position="344"/>
    </location>
</feature>
<dbReference type="SFLD" id="SFLDG01067">
    <property type="entry name" value="SPASM/twitch_domain_containing"/>
    <property type="match status" value="1"/>
</dbReference>
<dbReference type="InterPro" id="IPR058240">
    <property type="entry name" value="rSAM_sf"/>
</dbReference>
<sequence>MSQPPPEAHALVLAQRNFDALSEEERLHWSGQFPKAKPAPTLPYPERVIIELANTCNLDCPMCRIGANGVNLTRVMPLEAFRELATQLFPHVRQVRLNGLGESTLIPEFGAYLDVLARHPVQVELITNATGSVPIYTRMVDEGATLLFSWDAAQPTLFERLRRPAHWDVLSRTVQAVAEHAGRARRERQLFLLFTLQGANRAELPELVEQAARWGIPHLLVNVVKQRSDAWIQPCLKELLAVFAEAESRARRTGVRLFLPDTLAGHRVPLGSASPTAGSGCDRPWKEVVIRWDLDVQVCNMFNPYTYGNLALRPFERIWRGAFAQLFRENINSAHCHPYCRGCYYLKDVHVRRE</sequence>
<keyword evidence="6" id="KW-0411">Iron-sulfur</keyword>
<accession>S9NS55</accession>
<comment type="cofactor">
    <cofactor evidence="1">
        <name>[4Fe-4S] cluster</name>
        <dbReference type="ChEBI" id="CHEBI:49883"/>
    </cofactor>
</comment>
<dbReference type="RefSeq" id="WP_002630585.1">
    <property type="nucleotide sequence ID" value="NZ_ANAH02000075.1"/>
</dbReference>
<evidence type="ECO:0000256" key="6">
    <source>
        <dbReference type="ARBA" id="ARBA00023014"/>
    </source>
</evidence>
<dbReference type="eggNOG" id="COG0535">
    <property type="taxonomic scope" value="Bacteria"/>
</dbReference>
<dbReference type="InterPro" id="IPR034391">
    <property type="entry name" value="AdoMet-like_SPASM_containing"/>
</dbReference>
<name>S9NS55_CYSF2</name>
<keyword evidence="10" id="KW-1185">Reference proteome</keyword>
<dbReference type="PANTHER" id="PTHR11228:SF34">
    <property type="entry name" value="TUNGSTEN-CONTAINING ALDEHYDE FERREDOXIN OXIDOREDUCTASE COFACTOR MODIFYING PROTEIN"/>
    <property type="match status" value="1"/>
</dbReference>
<keyword evidence="4" id="KW-0479">Metal-binding</keyword>
<keyword evidence="2" id="KW-0004">4Fe-4S</keyword>
<gene>
    <name evidence="9" type="ORF">D187_009694</name>
</gene>
<proteinExistence type="predicted"/>
<reference evidence="9" key="1">
    <citation type="submission" date="2013-05" db="EMBL/GenBank/DDBJ databases">
        <title>Genome assembly of Cystobacter fuscus DSM 2262.</title>
        <authorList>
            <person name="Sharma G."/>
            <person name="Khatri I."/>
            <person name="Kaur C."/>
            <person name="Mayilraj S."/>
            <person name="Subramanian S."/>
        </authorList>
    </citation>
    <scope>NUCLEOTIDE SEQUENCE [LARGE SCALE GENOMIC DNA]</scope>
    <source>
        <strain evidence="9">DSM 2262</strain>
    </source>
</reference>
<comment type="caution">
    <text evidence="9">The sequence shown here is derived from an EMBL/GenBank/DDBJ whole genome shotgun (WGS) entry which is preliminary data.</text>
</comment>
<keyword evidence="3" id="KW-0949">S-adenosyl-L-methionine</keyword>
<evidence type="ECO:0000256" key="2">
    <source>
        <dbReference type="ARBA" id="ARBA00022485"/>
    </source>
</evidence>